<proteinExistence type="predicted"/>
<reference evidence="2 4" key="1">
    <citation type="submission" date="2020-06" db="EMBL/GenBank/DDBJ databases">
        <title>Anoxygenic phototrophic Chloroflexota member uses a Type I reaction center.</title>
        <authorList>
            <person name="Tsuji J.M."/>
            <person name="Shaw N.A."/>
            <person name="Nagashima S."/>
            <person name="Venkiteswaran J."/>
            <person name="Schiff S.L."/>
            <person name="Hanada S."/>
            <person name="Tank M."/>
            <person name="Neufeld J.D."/>
        </authorList>
    </citation>
    <scope>NUCLEOTIDE SEQUENCE [LARGE SCALE GENOMIC DNA]</scope>
    <source>
        <strain evidence="2">L227-S17</strain>
    </source>
</reference>
<dbReference type="EMBL" id="JACATZ010000001">
    <property type="protein sequence ID" value="NWJ46142.1"/>
    <property type="molecule type" value="Genomic_DNA"/>
</dbReference>
<keyword evidence="1" id="KW-0812">Transmembrane</keyword>
<reference evidence="3" key="2">
    <citation type="journal article" date="2024" name="Nature">
        <title>Anoxygenic phototroph of the Chloroflexota uses a type I reaction centre.</title>
        <authorList>
            <person name="Tsuji J.M."/>
            <person name="Shaw N.A."/>
            <person name="Nagashima S."/>
            <person name="Venkiteswaran J.J."/>
            <person name="Schiff S.L."/>
            <person name="Watanabe T."/>
            <person name="Fukui M."/>
            <person name="Hanada S."/>
            <person name="Tank M."/>
            <person name="Neufeld J.D."/>
        </authorList>
    </citation>
    <scope>NUCLEOTIDE SEQUENCE</scope>
    <source>
        <strain evidence="3">L227-S17</strain>
    </source>
</reference>
<protein>
    <submittedName>
        <fullName evidence="2">Uncharacterized protein</fullName>
    </submittedName>
</protein>
<keyword evidence="5" id="KW-1185">Reference proteome</keyword>
<keyword evidence="1" id="KW-1133">Transmembrane helix</keyword>
<name>A0A8T7M0C3_9CHLR</name>
<dbReference type="RefSeq" id="WP_341467404.1">
    <property type="nucleotide sequence ID" value="NZ_CP128399.1"/>
</dbReference>
<sequence length="390" mass="43949">MSIGITPNQPPIGSIPKSAVATSLMATPIDGNQQGNRLPSNNYQFNEALIKLLYQYRAEVQDMRTALEVVRKGEESLDTQATYLKLTYDNLNKITADLEQQELLAEADQVESIRKLLNLWEQLKYNPVLAKPDGKLEAQEQLKCLNQIERITRSVEFLIGYQTIPTRLAKWLGRTKAEYYVPFHRVFEDEVPYAEDRNKLITLFALQPDILPDAWFETAKGLVYRCSKKSDRLAKWGFVFPVVPAISLAFIFILCIAAQFVALPNWPFQPANLITFLTGWGSIGAGVLVHLLISVYKESQRNVELPSVLSFGTLGTLIDVKFGMIMLKYLIILVGLFGMAFTVGVESISPVTAFLVGYSLDSFIELFSVRLDRLSTEQLVKLKQQLGEDK</sequence>
<feature type="transmembrane region" description="Helical" evidence="1">
    <location>
        <begin position="326"/>
        <end position="345"/>
    </location>
</feature>
<evidence type="ECO:0000313" key="5">
    <source>
        <dbReference type="Proteomes" id="UP001431572"/>
    </source>
</evidence>
<organism evidence="2 4">
    <name type="scientific">Candidatus Chlorohelix allophototropha</name>
    <dbReference type="NCBI Taxonomy" id="3003348"/>
    <lineage>
        <taxon>Bacteria</taxon>
        <taxon>Bacillati</taxon>
        <taxon>Chloroflexota</taxon>
        <taxon>Chloroflexia</taxon>
        <taxon>Candidatus Chloroheliales</taxon>
        <taxon>Candidatus Chloroheliaceae</taxon>
        <taxon>Candidatus Chlorohelix</taxon>
    </lineage>
</organism>
<evidence type="ECO:0000313" key="2">
    <source>
        <dbReference type="EMBL" id="NWJ46142.1"/>
    </source>
</evidence>
<evidence type="ECO:0000313" key="3">
    <source>
        <dbReference type="EMBL" id="WJW65520.1"/>
    </source>
</evidence>
<dbReference type="Proteomes" id="UP001431572">
    <property type="component" value="Chromosome 1"/>
</dbReference>
<gene>
    <name evidence="2" type="ORF">HXX08_09710</name>
    <name evidence="3" type="ORF">OZ401_001286</name>
</gene>
<evidence type="ECO:0000313" key="4">
    <source>
        <dbReference type="Proteomes" id="UP000521676"/>
    </source>
</evidence>
<evidence type="ECO:0000256" key="1">
    <source>
        <dbReference type="SAM" id="Phobius"/>
    </source>
</evidence>
<keyword evidence="1" id="KW-0472">Membrane</keyword>
<feature type="transmembrane region" description="Helical" evidence="1">
    <location>
        <begin position="238"/>
        <end position="261"/>
    </location>
</feature>
<accession>A0A8T7M0C3</accession>
<feature type="transmembrane region" description="Helical" evidence="1">
    <location>
        <begin position="273"/>
        <end position="293"/>
    </location>
</feature>
<dbReference type="Proteomes" id="UP000521676">
    <property type="component" value="Unassembled WGS sequence"/>
</dbReference>
<dbReference type="EMBL" id="CP128399">
    <property type="protein sequence ID" value="WJW65520.1"/>
    <property type="molecule type" value="Genomic_DNA"/>
</dbReference>
<dbReference type="AlphaFoldDB" id="A0A8T7M0C3"/>